<dbReference type="SUPFAM" id="SSF47616">
    <property type="entry name" value="GST C-terminal domain-like"/>
    <property type="match status" value="1"/>
</dbReference>
<dbReference type="EMBL" id="JACMSC010000013">
    <property type="protein sequence ID" value="KAG6492690.1"/>
    <property type="molecule type" value="Genomic_DNA"/>
</dbReference>
<dbReference type="AlphaFoldDB" id="A0A8J5FTK8"/>
<comment type="caution">
    <text evidence="3">The sequence shown here is derived from an EMBL/GenBank/DDBJ whole genome shotgun (WGS) entry which is preliminary data.</text>
</comment>
<dbReference type="InterPro" id="IPR051270">
    <property type="entry name" value="Tyrosine-tRNA_ligase_regulator"/>
</dbReference>
<dbReference type="InterPro" id="IPR053836">
    <property type="entry name" value="Arc1-like_N"/>
</dbReference>
<evidence type="ECO:0000256" key="1">
    <source>
        <dbReference type="SAM" id="MobiDB-lite"/>
    </source>
</evidence>
<feature type="domain" description="Nuclear-export cofactor Arc1-like N-terminal" evidence="2">
    <location>
        <begin position="89"/>
        <end position="148"/>
    </location>
</feature>
<keyword evidence="4" id="KW-1185">Reference proteome</keyword>
<dbReference type="Gene3D" id="1.20.1050.130">
    <property type="match status" value="1"/>
</dbReference>
<dbReference type="Pfam" id="PF21972">
    <property type="entry name" value="Arc1p_N_like"/>
    <property type="match status" value="1"/>
</dbReference>
<proteinExistence type="predicted"/>
<gene>
    <name evidence="3" type="ORF">ZIOFF_047655</name>
</gene>
<evidence type="ECO:0000313" key="3">
    <source>
        <dbReference type="EMBL" id="KAG6492690.1"/>
    </source>
</evidence>
<feature type="region of interest" description="Disordered" evidence="1">
    <location>
        <begin position="185"/>
        <end position="218"/>
    </location>
</feature>
<organism evidence="3 4">
    <name type="scientific">Zingiber officinale</name>
    <name type="common">Ginger</name>
    <name type="synonym">Amomum zingiber</name>
    <dbReference type="NCBI Taxonomy" id="94328"/>
    <lineage>
        <taxon>Eukaryota</taxon>
        <taxon>Viridiplantae</taxon>
        <taxon>Streptophyta</taxon>
        <taxon>Embryophyta</taxon>
        <taxon>Tracheophyta</taxon>
        <taxon>Spermatophyta</taxon>
        <taxon>Magnoliopsida</taxon>
        <taxon>Liliopsida</taxon>
        <taxon>Zingiberales</taxon>
        <taxon>Zingiberaceae</taxon>
        <taxon>Zingiber</taxon>
    </lineage>
</organism>
<dbReference type="InterPro" id="IPR036282">
    <property type="entry name" value="Glutathione-S-Trfase_C_sf"/>
</dbReference>
<evidence type="ECO:0000259" key="2">
    <source>
        <dbReference type="Pfam" id="PF21972"/>
    </source>
</evidence>
<dbReference type="GO" id="GO:0032991">
    <property type="term" value="C:protein-containing complex"/>
    <property type="evidence" value="ECO:0007669"/>
    <property type="project" value="UniProtKB-ARBA"/>
</dbReference>
<dbReference type="PANTHER" id="PTHR11586:SF33">
    <property type="entry name" value="AMINOACYL TRNA SYNTHASE COMPLEX-INTERACTING MULTIFUNCTIONAL PROTEIN 1"/>
    <property type="match status" value="1"/>
</dbReference>
<name>A0A8J5FTK8_ZINOF</name>
<sequence>MAAGTASKVSDDFGMASDRNKAMAFALFKRLSLDPNKYSSGRIESSDMTSLFSNILCLSDHQVPLSNEHEWVAFASSFPNDGDACLLALKHLNEELNLKSVLLDNGLKPSEADIVVFSAVHSCVSRLANTSVQKFPNVIRWMDYIQDKEDFGGVFAKIVVDKPEFIPIPELGHHLLGLKEIAKKKNSGDNKANGPSGKDSGANEKKKKTLEKETAEKDAESNISILSIQIGIIRKASKHPSADR</sequence>
<dbReference type="PANTHER" id="PTHR11586">
    <property type="entry name" value="TRNA-AMINOACYLATION COFACTOR ARC1 FAMILY MEMBER"/>
    <property type="match status" value="1"/>
</dbReference>
<evidence type="ECO:0000313" key="4">
    <source>
        <dbReference type="Proteomes" id="UP000734854"/>
    </source>
</evidence>
<dbReference type="Proteomes" id="UP000734854">
    <property type="component" value="Unassembled WGS sequence"/>
</dbReference>
<accession>A0A8J5FTK8</accession>
<protein>
    <recommendedName>
        <fullName evidence="2">Nuclear-export cofactor Arc1-like N-terminal domain-containing protein</fullName>
    </recommendedName>
</protein>
<reference evidence="3 4" key="1">
    <citation type="submission" date="2020-08" db="EMBL/GenBank/DDBJ databases">
        <title>Plant Genome Project.</title>
        <authorList>
            <person name="Zhang R.-G."/>
        </authorList>
    </citation>
    <scope>NUCLEOTIDE SEQUENCE [LARGE SCALE GENOMIC DNA]</scope>
    <source>
        <tissue evidence="3">Rhizome</tissue>
    </source>
</reference>